<comment type="caution">
    <text evidence="2">The sequence shown here is derived from an EMBL/GenBank/DDBJ whole genome shotgun (WGS) entry which is preliminary data.</text>
</comment>
<dbReference type="PANTHER" id="PTHR47099:SF1">
    <property type="entry name" value="METHYLCOBAMIDE:COM METHYLTRANSFERASE MTBA"/>
    <property type="match status" value="1"/>
</dbReference>
<dbReference type="GO" id="GO:0006779">
    <property type="term" value="P:porphyrin-containing compound biosynthetic process"/>
    <property type="evidence" value="ECO:0007669"/>
    <property type="project" value="InterPro"/>
</dbReference>
<name>X0T288_9ZZZZ</name>
<dbReference type="SUPFAM" id="SSF51726">
    <property type="entry name" value="UROD/MetE-like"/>
    <property type="match status" value="1"/>
</dbReference>
<dbReference type="EMBL" id="BARS01005232">
    <property type="protein sequence ID" value="GAF70160.1"/>
    <property type="molecule type" value="Genomic_DNA"/>
</dbReference>
<dbReference type="InterPro" id="IPR052024">
    <property type="entry name" value="Methanogen_methyltrans"/>
</dbReference>
<dbReference type="Gene3D" id="3.20.20.210">
    <property type="match status" value="1"/>
</dbReference>
<dbReference type="InterPro" id="IPR000257">
    <property type="entry name" value="Uroporphyrinogen_deCOase"/>
</dbReference>
<dbReference type="GO" id="GO:0004853">
    <property type="term" value="F:uroporphyrinogen decarboxylase activity"/>
    <property type="evidence" value="ECO:0007669"/>
    <property type="project" value="InterPro"/>
</dbReference>
<evidence type="ECO:0000259" key="1">
    <source>
        <dbReference type="Pfam" id="PF01208"/>
    </source>
</evidence>
<feature type="non-terminal residue" evidence="2">
    <location>
        <position position="262"/>
    </location>
</feature>
<protein>
    <recommendedName>
        <fullName evidence="1">Uroporphyrinogen decarboxylase (URO-D) domain-containing protein</fullName>
    </recommendedName>
</protein>
<evidence type="ECO:0000313" key="2">
    <source>
        <dbReference type="EMBL" id="GAF70160.1"/>
    </source>
</evidence>
<feature type="domain" description="Uroporphyrinogen decarboxylase (URO-D)" evidence="1">
    <location>
        <begin position="34"/>
        <end position="260"/>
    </location>
</feature>
<accession>X0T288</accession>
<dbReference type="PANTHER" id="PTHR47099">
    <property type="entry name" value="METHYLCOBAMIDE:COM METHYLTRANSFERASE MTBA"/>
    <property type="match status" value="1"/>
</dbReference>
<gene>
    <name evidence="2" type="ORF">S01H1_10242</name>
</gene>
<organism evidence="2">
    <name type="scientific">marine sediment metagenome</name>
    <dbReference type="NCBI Taxonomy" id="412755"/>
    <lineage>
        <taxon>unclassified sequences</taxon>
        <taxon>metagenomes</taxon>
        <taxon>ecological metagenomes</taxon>
    </lineage>
</organism>
<sequence>MQELIKNTYELANQVVPVVSRRKYETDPYGFTIKDIVTDSEKMLEHQMYNIEQTLRLDSDWVPFLEPWHGVGIYADAFGSETSWPEDDYPWTEPCIEDISQVYKLKPAGAGESPLMGKVLKTIEYFKANSGGRIPIALTDTQSPMNTASLIVRTEELLMSCYTHPEAVHHLLDLITDLIIDFSKMQLEQIGENKAIPGHLFPAGGSRGISVSDDNCSMVSPDIYRRFFVPYFSRISRAFGGIYLHSCGDFSQNLDSMLEIEG</sequence>
<dbReference type="AlphaFoldDB" id="X0T288"/>
<dbReference type="Pfam" id="PF01208">
    <property type="entry name" value="URO-D"/>
    <property type="match status" value="1"/>
</dbReference>
<reference evidence="2" key="1">
    <citation type="journal article" date="2014" name="Front. Microbiol.">
        <title>High frequency of phylogenetically diverse reductive dehalogenase-homologous genes in deep subseafloor sedimentary metagenomes.</title>
        <authorList>
            <person name="Kawai M."/>
            <person name="Futagami T."/>
            <person name="Toyoda A."/>
            <person name="Takaki Y."/>
            <person name="Nishi S."/>
            <person name="Hori S."/>
            <person name="Arai W."/>
            <person name="Tsubouchi T."/>
            <person name="Morono Y."/>
            <person name="Uchiyama I."/>
            <person name="Ito T."/>
            <person name="Fujiyama A."/>
            <person name="Inagaki F."/>
            <person name="Takami H."/>
        </authorList>
    </citation>
    <scope>NUCLEOTIDE SEQUENCE</scope>
    <source>
        <strain evidence="2">Expedition CK06-06</strain>
    </source>
</reference>
<proteinExistence type="predicted"/>
<dbReference type="InterPro" id="IPR038071">
    <property type="entry name" value="UROD/MetE-like_sf"/>
</dbReference>